<dbReference type="Proteomes" id="UP001642483">
    <property type="component" value="Unassembled WGS sequence"/>
</dbReference>
<evidence type="ECO:0000256" key="3">
    <source>
        <dbReference type="ARBA" id="ARBA00022723"/>
    </source>
</evidence>
<accession>A0ABP0GG52</accession>
<keyword evidence="3" id="KW-0479">Metal-binding</keyword>
<name>A0ABP0GG52_CLALP</name>
<dbReference type="Pfam" id="PF13499">
    <property type="entry name" value="EF-hand_7"/>
    <property type="match status" value="1"/>
</dbReference>
<keyword evidence="6" id="KW-0449">Lipoprotein</keyword>
<dbReference type="PANTHER" id="PTHR23055:SF178">
    <property type="entry name" value="NEUROCALCIN HOMOLOG"/>
    <property type="match status" value="1"/>
</dbReference>
<feature type="domain" description="EF-hand" evidence="7">
    <location>
        <begin position="96"/>
        <end position="131"/>
    </location>
</feature>
<dbReference type="SMART" id="SM00054">
    <property type="entry name" value="EFh"/>
    <property type="match status" value="3"/>
</dbReference>
<dbReference type="InterPro" id="IPR028846">
    <property type="entry name" value="Recoverin"/>
</dbReference>
<feature type="domain" description="EF-hand" evidence="7">
    <location>
        <begin position="60"/>
        <end position="95"/>
    </location>
</feature>
<evidence type="ECO:0000256" key="5">
    <source>
        <dbReference type="ARBA" id="ARBA00022837"/>
    </source>
</evidence>
<evidence type="ECO:0000256" key="6">
    <source>
        <dbReference type="ARBA" id="ARBA00023288"/>
    </source>
</evidence>
<dbReference type="InterPro" id="IPR018247">
    <property type="entry name" value="EF_Hand_1_Ca_BS"/>
</dbReference>
<dbReference type="PRINTS" id="PR00450">
    <property type="entry name" value="RECOVERIN"/>
</dbReference>
<protein>
    <recommendedName>
        <fullName evidence="7">EF-hand domain-containing protein</fullName>
    </recommendedName>
</protein>
<dbReference type="InterPro" id="IPR002048">
    <property type="entry name" value="EF_hand_dom"/>
</dbReference>
<keyword evidence="2" id="KW-0519">Myristate</keyword>
<keyword evidence="9" id="KW-1185">Reference proteome</keyword>
<dbReference type="EMBL" id="CAWYQH010000119">
    <property type="protein sequence ID" value="CAK8690755.1"/>
    <property type="molecule type" value="Genomic_DNA"/>
</dbReference>
<organism evidence="8 9">
    <name type="scientific">Clavelina lepadiformis</name>
    <name type="common">Light-bulb sea squirt</name>
    <name type="synonym">Ascidia lepadiformis</name>
    <dbReference type="NCBI Taxonomy" id="159417"/>
    <lineage>
        <taxon>Eukaryota</taxon>
        <taxon>Metazoa</taxon>
        <taxon>Chordata</taxon>
        <taxon>Tunicata</taxon>
        <taxon>Ascidiacea</taxon>
        <taxon>Aplousobranchia</taxon>
        <taxon>Clavelinidae</taxon>
        <taxon>Clavelina</taxon>
    </lineage>
</organism>
<dbReference type="SUPFAM" id="SSF47473">
    <property type="entry name" value="EF-hand"/>
    <property type="match status" value="1"/>
</dbReference>
<evidence type="ECO:0000313" key="9">
    <source>
        <dbReference type="Proteomes" id="UP001642483"/>
    </source>
</evidence>
<gene>
    <name evidence="8" type="ORF">CVLEPA_LOCUS23330</name>
</gene>
<dbReference type="InterPro" id="IPR011992">
    <property type="entry name" value="EF-hand-dom_pair"/>
</dbReference>
<dbReference type="PANTHER" id="PTHR23055">
    <property type="entry name" value="CALCIUM BINDING PROTEINS"/>
    <property type="match status" value="1"/>
</dbReference>
<keyword evidence="4" id="KW-0677">Repeat</keyword>
<evidence type="ECO:0000256" key="1">
    <source>
        <dbReference type="ARBA" id="ARBA00006049"/>
    </source>
</evidence>
<evidence type="ECO:0000256" key="4">
    <source>
        <dbReference type="ARBA" id="ARBA00022737"/>
    </source>
</evidence>
<evidence type="ECO:0000313" key="8">
    <source>
        <dbReference type="EMBL" id="CAK8690755.1"/>
    </source>
</evidence>
<dbReference type="Gene3D" id="1.10.238.10">
    <property type="entry name" value="EF-hand"/>
    <property type="match status" value="1"/>
</dbReference>
<dbReference type="CDD" id="cd00051">
    <property type="entry name" value="EFh"/>
    <property type="match status" value="2"/>
</dbReference>
<comment type="caution">
    <text evidence="8">The sequence shown here is derived from an EMBL/GenBank/DDBJ whole genome shotgun (WGS) entry which is preliminary data.</text>
</comment>
<dbReference type="PROSITE" id="PS00018">
    <property type="entry name" value="EF_HAND_1"/>
    <property type="match status" value="3"/>
</dbReference>
<evidence type="ECO:0000259" key="7">
    <source>
        <dbReference type="PROSITE" id="PS50222"/>
    </source>
</evidence>
<sequence>MGQHKSRSSGSALSQLKTSTRFTEEEIQEYYELFKYEYPTGKIAVEDFKRIYRKSYVIGDPSSFAEHAFRWLDANGDGTIDFYEYLSAMSVTLRGTLEEKLEAAFNMYDQDKDGAISKQEMHKLFTAISEMFGQRKMEEKLLGGETLDQYVDHMFAHLDQNHDGQITLDEFIEGFKNDESIKALSQI</sequence>
<keyword evidence="5" id="KW-0106">Calcium</keyword>
<evidence type="ECO:0000256" key="2">
    <source>
        <dbReference type="ARBA" id="ARBA00022707"/>
    </source>
</evidence>
<dbReference type="Pfam" id="PF13833">
    <property type="entry name" value="EF-hand_8"/>
    <property type="match status" value="1"/>
</dbReference>
<comment type="similarity">
    <text evidence="1">Belongs to the recoverin family.</text>
</comment>
<feature type="domain" description="EF-hand" evidence="7">
    <location>
        <begin position="146"/>
        <end position="181"/>
    </location>
</feature>
<proteinExistence type="inferred from homology"/>
<dbReference type="PROSITE" id="PS50222">
    <property type="entry name" value="EF_HAND_2"/>
    <property type="match status" value="3"/>
</dbReference>
<reference evidence="8 9" key="1">
    <citation type="submission" date="2024-02" db="EMBL/GenBank/DDBJ databases">
        <authorList>
            <person name="Daric V."/>
            <person name="Darras S."/>
        </authorList>
    </citation>
    <scope>NUCLEOTIDE SEQUENCE [LARGE SCALE GENOMIC DNA]</scope>
</reference>